<dbReference type="Proteomes" id="UP000076580">
    <property type="component" value="Chromosome 02"/>
</dbReference>
<dbReference type="GO" id="GO:0016592">
    <property type="term" value="C:mediator complex"/>
    <property type="evidence" value="ECO:0007669"/>
    <property type="project" value="InterPro"/>
</dbReference>
<evidence type="ECO:0000256" key="7">
    <source>
        <dbReference type="ARBA" id="ARBA00032014"/>
    </source>
</evidence>
<keyword evidence="8" id="KW-0010">Activator</keyword>
<name>A0A151GLF9_DRECN</name>
<dbReference type="GO" id="GO:0003712">
    <property type="term" value="F:transcription coregulator activity"/>
    <property type="evidence" value="ECO:0007669"/>
    <property type="project" value="InterPro"/>
</dbReference>
<protein>
    <recommendedName>
        <fullName evidence="3 8">Mediator of RNA polymerase II transcription subunit 17</fullName>
    </recommendedName>
    <alternativeName>
        <fullName evidence="7 8">Mediator complex subunit 17</fullName>
    </alternativeName>
</protein>
<keyword evidence="6 8" id="KW-0539">Nucleus</keyword>
<dbReference type="InterPro" id="IPR019313">
    <property type="entry name" value="Mediator_Med17"/>
</dbReference>
<dbReference type="Pfam" id="PF10156">
    <property type="entry name" value="Med17"/>
    <property type="match status" value="1"/>
</dbReference>
<dbReference type="EMBL" id="LAYC01000002">
    <property type="protein sequence ID" value="KYK57943.1"/>
    <property type="molecule type" value="Genomic_DNA"/>
</dbReference>
<feature type="region of interest" description="Disordered" evidence="9">
    <location>
        <begin position="611"/>
        <end position="634"/>
    </location>
</feature>
<evidence type="ECO:0000313" key="10">
    <source>
        <dbReference type="EMBL" id="KYK57943.1"/>
    </source>
</evidence>
<dbReference type="AlphaFoldDB" id="A0A151GLF9"/>
<comment type="caution">
    <text evidence="10">The sequence shown here is derived from an EMBL/GenBank/DDBJ whole genome shotgun (WGS) entry which is preliminary data.</text>
</comment>
<evidence type="ECO:0000256" key="6">
    <source>
        <dbReference type="ARBA" id="ARBA00023242"/>
    </source>
</evidence>
<feature type="compositionally biased region" description="Acidic residues" evidence="9">
    <location>
        <begin position="65"/>
        <end position="82"/>
    </location>
</feature>
<dbReference type="GO" id="GO:0070847">
    <property type="term" value="C:core mediator complex"/>
    <property type="evidence" value="ECO:0007669"/>
    <property type="project" value="TreeGrafter"/>
</dbReference>
<gene>
    <name evidence="8" type="primary">MED17</name>
    <name evidence="10" type="ORF">DCS_04956</name>
</gene>
<evidence type="ECO:0000256" key="9">
    <source>
        <dbReference type="SAM" id="MobiDB-lite"/>
    </source>
</evidence>
<evidence type="ECO:0000256" key="1">
    <source>
        <dbReference type="ARBA" id="ARBA00004123"/>
    </source>
</evidence>
<evidence type="ECO:0000256" key="4">
    <source>
        <dbReference type="ARBA" id="ARBA00023015"/>
    </source>
</evidence>
<sequence length="634" mass="69598">MASNDGPPLSLRPFPVADNKSKSIGEFVARVNAQPGGFRALTADKLREEIKISEENGVAGPDGDAMSDDDDQDGVDNDDDDEAAKDPLLARLEVLKNLDVAGNTAMLTLDTLSLLLSKQNPTHAGLTLSQQLRDMVGIGTLGADKLGEPTVNEARTKEQAEVAIGWTLMEIDKARNAAREATAFLDREVAAESKYWEDVLAVKQAGWSVCKVPKERNTLGVRFGFSEAAPEFKSNSLAPMRRGDDGAVELDLDRLGGVSEGLVVTYEKNGKVVGRSVPRRRRDDTSLEHRILEARNTIFTQELWHELTRESRALMAYDVRFEGRRLLFDVDKSTRITFELLSLDSCPADDSTLPESDTAEAISSSLHILLSYAHRYNELMRTRPLPPHVSRSRGQQTYTLLRPIIARAMYMLNVRACTRHAANLVKAIRKTGLPASFALHTTQACTADAGPGGPNQPSATQTLIRHMLQPLEFTIRLTILADTSLTIRGRTFLLPFTGSYYHVHLPADSPLKGSDAPLADGYSTLAALADYTHAAVARSLGRHAFARLVRSFPKVEWSRDMIGTSIRDGDADDPLVHLSVESRDAYPAIVLAGVVRAQGRRDLRTWTWTSSEQEASESQTLEESVDEIASRATS</sequence>
<evidence type="ECO:0000256" key="3">
    <source>
        <dbReference type="ARBA" id="ARBA00019610"/>
    </source>
</evidence>
<dbReference type="STRING" id="98403.A0A151GLF9"/>
<dbReference type="Gene3D" id="6.10.250.2620">
    <property type="match status" value="1"/>
</dbReference>
<evidence type="ECO:0000256" key="8">
    <source>
        <dbReference type="RuleBase" id="RU364140"/>
    </source>
</evidence>
<evidence type="ECO:0000256" key="5">
    <source>
        <dbReference type="ARBA" id="ARBA00023163"/>
    </source>
</evidence>
<comment type="similarity">
    <text evidence="2 8">Belongs to the Mediator complex subunit 17 family.</text>
</comment>
<keyword evidence="5 8" id="KW-0804">Transcription</keyword>
<comment type="subcellular location">
    <subcellularLocation>
        <location evidence="1 8">Nucleus</location>
    </subcellularLocation>
</comment>
<comment type="subunit">
    <text evidence="8">Component of the Mediator complex.</text>
</comment>
<dbReference type="InParanoid" id="A0A151GLF9"/>
<dbReference type="GO" id="GO:0006357">
    <property type="term" value="P:regulation of transcription by RNA polymerase II"/>
    <property type="evidence" value="ECO:0007669"/>
    <property type="project" value="InterPro"/>
</dbReference>
<proteinExistence type="inferred from homology"/>
<reference evidence="10 11" key="1">
    <citation type="journal article" date="2016" name="Sci. Rep.">
        <title>Insights into Adaptations to a Near-Obligate Nematode Endoparasitic Lifestyle from the Finished Genome of Drechmeria coniospora.</title>
        <authorList>
            <person name="Zhang L."/>
            <person name="Zhou Z."/>
            <person name="Guo Q."/>
            <person name="Fokkens L."/>
            <person name="Miskei M."/>
            <person name="Pocsi I."/>
            <person name="Zhang W."/>
            <person name="Chen M."/>
            <person name="Wang L."/>
            <person name="Sun Y."/>
            <person name="Donzelli B.G."/>
            <person name="Gibson D.M."/>
            <person name="Nelson D.R."/>
            <person name="Luo J.G."/>
            <person name="Rep M."/>
            <person name="Liu H."/>
            <person name="Yang S."/>
            <person name="Wang J."/>
            <person name="Krasnoff S.B."/>
            <person name="Xu Y."/>
            <person name="Molnar I."/>
            <person name="Lin M."/>
        </authorList>
    </citation>
    <scope>NUCLEOTIDE SEQUENCE [LARGE SCALE GENOMIC DNA]</scope>
    <source>
        <strain evidence="10 11">ARSEF 6962</strain>
    </source>
</reference>
<dbReference type="PANTHER" id="PTHR13114:SF7">
    <property type="entry name" value="MEDIATOR OF RNA POLYMERASE II TRANSCRIPTION SUBUNIT 17"/>
    <property type="match status" value="1"/>
</dbReference>
<feature type="region of interest" description="Disordered" evidence="9">
    <location>
        <begin position="52"/>
        <end position="82"/>
    </location>
</feature>
<keyword evidence="4 8" id="KW-0805">Transcription regulation</keyword>
<feature type="compositionally biased region" description="Low complexity" evidence="9">
    <location>
        <begin position="611"/>
        <end position="622"/>
    </location>
</feature>
<accession>A0A151GLF9</accession>
<comment type="function">
    <text evidence="8">Component of the Mediator complex, a coactivator involved in the regulated transcription of nearly all RNA polymerase II-dependent genes. Mediator functions as a bridge to convey information from gene-specific regulatory proteins to the basal RNA polymerase II transcription machinery. Mediator is recruited to promoters by direct interactions with regulatory proteins and serves as a scaffold for the assembly of a functional preinitiation complex with RNA polymerase II and the general transcription factors.</text>
</comment>
<dbReference type="PANTHER" id="PTHR13114">
    <property type="entry name" value="MEDIATOR OF RNA POLYMERASE II TRANSCRIPTION SUBUNIT 17"/>
    <property type="match status" value="1"/>
</dbReference>
<organism evidence="10 11">
    <name type="scientific">Drechmeria coniospora</name>
    <name type="common">Nematophagous fungus</name>
    <name type="synonym">Meria coniospora</name>
    <dbReference type="NCBI Taxonomy" id="98403"/>
    <lineage>
        <taxon>Eukaryota</taxon>
        <taxon>Fungi</taxon>
        <taxon>Dikarya</taxon>
        <taxon>Ascomycota</taxon>
        <taxon>Pezizomycotina</taxon>
        <taxon>Sordariomycetes</taxon>
        <taxon>Hypocreomycetidae</taxon>
        <taxon>Hypocreales</taxon>
        <taxon>Ophiocordycipitaceae</taxon>
        <taxon>Drechmeria</taxon>
    </lineage>
</organism>
<evidence type="ECO:0000313" key="11">
    <source>
        <dbReference type="Proteomes" id="UP000076580"/>
    </source>
</evidence>
<dbReference type="OrthoDB" id="5319830at2759"/>
<keyword evidence="11" id="KW-1185">Reference proteome</keyword>
<evidence type="ECO:0000256" key="2">
    <source>
        <dbReference type="ARBA" id="ARBA00005635"/>
    </source>
</evidence>
<dbReference type="FunCoup" id="A0A151GLF9">
    <property type="interactions" value="126"/>
</dbReference>